<dbReference type="PIRSF" id="PIRSF001265">
    <property type="entry name" value="H+-PPase"/>
    <property type="match status" value="1"/>
</dbReference>
<feature type="transmembrane region" description="Helical" evidence="9">
    <location>
        <begin position="70"/>
        <end position="87"/>
    </location>
</feature>
<name>A0ABU0WW98_9PSEU</name>
<feature type="transmembrane region" description="Helical" evidence="9">
    <location>
        <begin position="607"/>
        <end position="625"/>
    </location>
</feature>
<feature type="region of interest" description="Disordered" evidence="10">
    <location>
        <begin position="752"/>
        <end position="776"/>
    </location>
</feature>
<comment type="similarity">
    <text evidence="9">Belongs to the H(+)-translocating pyrophosphatase (TC 3.A.10) family. K(+)-insensitive subfamily.</text>
</comment>
<feature type="transmembrane region" description="Helical" evidence="9">
    <location>
        <begin position="702"/>
        <end position="721"/>
    </location>
</feature>
<feature type="transmembrane region" description="Helical" evidence="9">
    <location>
        <begin position="346"/>
        <end position="369"/>
    </location>
</feature>
<evidence type="ECO:0000256" key="9">
    <source>
        <dbReference type="HAMAP-Rule" id="MF_01129"/>
    </source>
</evidence>
<feature type="transmembrane region" description="Helical" evidence="9">
    <location>
        <begin position="271"/>
        <end position="290"/>
    </location>
</feature>
<comment type="subcellular location">
    <subcellularLocation>
        <location evidence="9">Cell membrane</location>
        <topology evidence="9">Multi-pass membrane protein</topology>
    </subcellularLocation>
    <subcellularLocation>
        <location evidence="1">Endomembrane system</location>
        <topology evidence="1">Multi-pass membrane protein</topology>
    </subcellularLocation>
</comment>
<feature type="transmembrane region" description="Helical" evidence="9">
    <location>
        <begin position="302"/>
        <end position="326"/>
    </location>
</feature>
<keyword evidence="3 9" id="KW-0812">Transmembrane</keyword>
<evidence type="ECO:0000256" key="3">
    <source>
        <dbReference type="ARBA" id="ARBA00022692"/>
    </source>
</evidence>
<protein>
    <recommendedName>
        <fullName evidence="9">K(+)-insensitive pyrophosphate-energized proton pump</fullName>
        <ecNumber evidence="9">7.1.3.1</ecNumber>
    </recommendedName>
    <alternativeName>
        <fullName evidence="9">Membrane-bound proton-translocating pyrophosphatase</fullName>
    </alternativeName>
    <alternativeName>
        <fullName evidence="9">Pyrophosphate-energized inorganic pyrophosphatase</fullName>
        <shortName evidence="9">H(+)-PPase</shortName>
    </alternativeName>
</protein>
<feature type="transmembrane region" description="Helical" evidence="9">
    <location>
        <begin position="389"/>
        <end position="422"/>
    </location>
</feature>
<evidence type="ECO:0000256" key="4">
    <source>
        <dbReference type="ARBA" id="ARBA00022842"/>
    </source>
</evidence>
<comment type="catalytic activity">
    <reaction evidence="9">
        <text>diphosphate + H2O + H(+)(in) = 2 phosphate + 2 H(+)(out)</text>
        <dbReference type="Rhea" id="RHEA:13973"/>
        <dbReference type="ChEBI" id="CHEBI:15377"/>
        <dbReference type="ChEBI" id="CHEBI:15378"/>
        <dbReference type="ChEBI" id="CHEBI:33019"/>
        <dbReference type="ChEBI" id="CHEBI:43474"/>
        <dbReference type="EC" id="7.1.3.1"/>
    </reaction>
</comment>
<dbReference type="EC" id="7.1.3.1" evidence="9"/>
<comment type="caution">
    <text evidence="9">Lacks conserved residue(s) required for the propagation of feature annotation.</text>
</comment>
<dbReference type="NCBIfam" id="NF001960">
    <property type="entry name" value="PRK00733.3-5"/>
    <property type="match status" value="1"/>
</dbReference>
<comment type="cofactor">
    <cofactor evidence="9">
        <name>Mg(2+)</name>
        <dbReference type="ChEBI" id="CHEBI:18420"/>
    </cofactor>
</comment>
<proteinExistence type="inferred from homology"/>
<feature type="transmembrane region" description="Helical" evidence="9">
    <location>
        <begin position="496"/>
        <end position="513"/>
    </location>
</feature>
<dbReference type="HAMAP" id="MF_01129">
    <property type="entry name" value="PPase_energized_pump"/>
    <property type="match status" value="1"/>
</dbReference>
<feature type="transmembrane region" description="Helical" evidence="9">
    <location>
        <begin position="99"/>
        <end position="119"/>
    </location>
</feature>
<dbReference type="InterPro" id="IPR004131">
    <property type="entry name" value="PPase-energised_H-pump"/>
</dbReference>
<keyword evidence="9" id="KW-1003">Cell membrane</keyword>
<keyword evidence="2 9" id="KW-0813">Transport</keyword>
<gene>
    <name evidence="9" type="primary">hppA</name>
    <name evidence="11" type="ORF">CKY47_04925</name>
</gene>
<dbReference type="Pfam" id="PF03030">
    <property type="entry name" value="H_PPase"/>
    <property type="match status" value="1"/>
</dbReference>
<dbReference type="Proteomes" id="UP001225605">
    <property type="component" value="Unassembled WGS sequence"/>
</dbReference>
<dbReference type="EMBL" id="NSDM01000001">
    <property type="protein sequence ID" value="MDQ2583334.1"/>
    <property type="molecule type" value="Genomic_DNA"/>
</dbReference>
<comment type="function">
    <text evidence="9">Proton pump that utilizes the energy of pyrophosphate hydrolysis as the driving force for proton movement across the membrane. Generates a proton motive force.</text>
</comment>
<feature type="transmembrane region" description="Helical" evidence="9">
    <location>
        <begin position="533"/>
        <end position="554"/>
    </location>
</feature>
<feature type="transmembrane region" description="Helical" evidence="9">
    <location>
        <begin position="177"/>
        <end position="194"/>
    </location>
</feature>
<evidence type="ECO:0000256" key="5">
    <source>
        <dbReference type="ARBA" id="ARBA00022967"/>
    </source>
</evidence>
<feature type="transmembrane region" description="Helical" evidence="9">
    <location>
        <begin position="147"/>
        <end position="171"/>
    </location>
</feature>
<evidence type="ECO:0000256" key="2">
    <source>
        <dbReference type="ARBA" id="ARBA00022448"/>
    </source>
</evidence>
<keyword evidence="7 9" id="KW-0406">Ion transport</keyword>
<keyword evidence="8 9" id="KW-0472">Membrane</keyword>
<keyword evidence="6 9" id="KW-1133">Transmembrane helix</keyword>
<organism evidence="11 12">
    <name type="scientific">Saccharothrix yanglingensis</name>
    <dbReference type="NCBI Taxonomy" id="659496"/>
    <lineage>
        <taxon>Bacteria</taxon>
        <taxon>Bacillati</taxon>
        <taxon>Actinomycetota</taxon>
        <taxon>Actinomycetes</taxon>
        <taxon>Pseudonocardiales</taxon>
        <taxon>Pseudonocardiaceae</taxon>
        <taxon>Saccharothrix</taxon>
    </lineage>
</organism>
<feature type="transmembrane region" description="Helical" evidence="9">
    <location>
        <begin position="727"/>
        <end position="745"/>
    </location>
</feature>
<evidence type="ECO:0000313" key="11">
    <source>
        <dbReference type="EMBL" id="MDQ2583334.1"/>
    </source>
</evidence>
<feature type="transmembrane region" description="Helical" evidence="9">
    <location>
        <begin position="428"/>
        <end position="451"/>
    </location>
</feature>
<evidence type="ECO:0000256" key="1">
    <source>
        <dbReference type="ARBA" id="ARBA00004127"/>
    </source>
</evidence>
<comment type="subunit">
    <text evidence="9">Homodimer.</text>
</comment>
<keyword evidence="4 9" id="KW-0460">Magnesium</keyword>
<evidence type="ECO:0000256" key="6">
    <source>
        <dbReference type="ARBA" id="ARBA00022989"/>
    </source>
</evidence>
<dbReference type="PANTHER" id="PTHR31998">
    <property type="entry name" value="K(+)-INSENSITIVE PYROPHOSPHATE-ENERGIZED PROTON PUMP"/>
    <property type="match status" value="1"/>
</dbReference>
<dbReference type="RefSeq" id="WP_306744393.1">
    <property type="nucleotide sequence ID" value="NZ_NSDM01000001.1"/>
</dbReference>
<keyword evidence="9" id="KW-0375">Hydrogen ion transport</keyword>
<evidence type="ECO:0000313" key="12">
    <source>
        <dbReference type="Proteomes" id="UP001225605"/>
    </source>
</evidence>
<feature type="site" description="Determinant of potassium independence" evidence="9">
    <location>
        <position position="491"/>
    </location>
</feature>
<feature type="transmembrane region" description="Helical" evidence="9">
    <location>
        <begin position="247"/>
        <end position="265"/>
    </location>
</feature>
<comment type="caution">
    <text evidence="11">The sequence shown here is derived from an EMBL/GenBank/DDBJ whole genome shotgun (WGS) entry which is preliminary data.</text>
</comment>
<evidence type="ECO:0000256" key="10">
    <source>
        <dbReference type="SAM" id="MobiDB-lite"/>
    </source>
</evidence>
<keyword evidence="5 9" id="KW-1278">Translocase</keyword>
<dbReference type="NCBIfam" id="TIGR01104">
    <property type="entry name" value="V_PPase"/>
    <property type="match status" value="1"/>
</dbReference>
<feature type="transmembrane region" description="Helical" evidence="9">
    <location>
        <begin position="631"/>
        <end position="650"/>
    </location>
</feature>
<reference evidence="11 12" key="1">
    <citation type="submission" date="2017-06" db="EMBL/GenBank/DDBJ databases">
        <title>Cultured bacterium strain Saccharothrix yanglingensis Hhs.015.</title>
        <authorList>
            <person name="Xia Y."/>
        </authorList>
    </citation>
    <scope>NUCLEOTIDE SEQUENCE [LARGE SCALE GENOMIC DNA]</scope>
    <source>
        <strain evidence="11 12">Hhs.015</strain>
    </source>
</reference>
<accession>A0ABU0WW98</accession>
<keyword evidence="12" id="KW-1185">Reference proteome</keyword>
<dbReference type="NCBIfam" id="NF001952">
    <property type="entry name" value="PRK00733.1-4"/>
    <property type="match status" value="1"/>
</dbReference>
<evidence type="ECO:0000256" key="8">
    <source>
        <dbReference type="ARBA" id="ARBA00023136"/>
    </source>
</evidence>
<feature type="transmembrane region" description="Helical" evidence="9">
    <location>
        <begin position="20"/>
        <end position="38"/>
    </location>
</feature>
<evidence type="ECO:0000256" key="7">
    <source>
        <dbReference type="ARBA" id="ARBA00023065"/>
    </source>
</evidence>
<sequence>MSRQFLAEGLELSGGDRGLVAVVAVVALAALAVGYVLLREVLAAGQGTSKMQDIARAVQEGAAAYLNRQFRTLGIFVVVVFVLLFALPAEDLGERIGRSLFFIVGAVFSAIIGYLGMWLSTRANVRVAAAAKEAGGREKAMRIAFRTGGVVGMFTVGLGLFGAALVVLVYAGQAPKVLEGFGFGAALLAMFMRVGGGIFTKAADVGADLVGKVEQGIPEDDPRNAATIADNVGDNVGDCAGMAADLFESYAVTLVASLILGTAAFGTQGLLFPLIVPAIGVLTAIVGVYITRARTGENGLSAINRSFYISAGISAVLCTVAAFVYLPSSFANLNLAGASTDASTSGNPALIATIAVIIGILLAGVILWLTGYYTGTEHKPVKEVGRTSLTGAATVILSGISVGFESAVYTALVIGGAVYGAFLLSGSAIVALFAVALAGCGLLTTVGVIVAMDTFGPVSDNAQGIAEMSGDVDGEGAQILTELDAVGNTTKAITKGIAIATAVLAATALFGSYRDAIDKALRGVGASFNDSDFVSFAPNVLVGLLIGAAVVFMFSGLAVNAVTRAAGAIVFEVRRQFRENPGIMDGTVKPEYGRVVDICTRDSLRELATPGLLAVMAPIAVGFGLGVGPLAGYLAGAIATGTLMAVFLANSGGAWDNAKKLVEDGNHGGKGSDAHAATVIGDTVGDPFKDTAGPAINPLIKVMNLVSVLIAPAIVTFSVGADASPGVRYAIAIVAALVIVVAVVVSKRRGTAISDEPPAGPTSVSSEGASVANGAA</sequence>